<proteinExistence type="predicted"/>
<feature type="non-terminal residue" evidence="1">
    <location>
        <position position="280"/>
    </location>
</feature>
<evidence type="ECO:0000313" key="1">
    <source>
        <dbReference type="EMBL" id="CAE6453779.1"/>
    </source>
</evidence>
<dbReference type="Proteomes" id="UP000663850">
    <property type="component" value="Unassembled WGS sequence"/>
</dbReference>
<name>A0A8H3GJV8_9AGAM</name>
<sequence>LDQEDKHAFQLSIQERRYLERKELARVKAKEAVQLIRSEGGKRPKLLNNGSEYAWKHTSPGIYTNPTLEELANQAVQKLLAQSGPVRLEDNPKLDTKSESTRKEFKETWERAWKESWDVAWEAVWEATWKAAVARGVEFGAESIFDKEPGLARGRYDGLQHTEPYKAVETSLEKDTALATLEQLRIMMKELYHLYELLHHSVSDCRDDHVDIIVTETNKSTHKNSPVNATKHMTCFELQIWVEEQFLNTKFHVGLQAHSRKVFKRGIAEVWKSVSLIEEK</sequence>
<reference evidence="1" key="1">
    <citation type="submission" date="2021-01" db="EMBL/GenBank/DDBJ databases">
        <authorList>
            <person name="Kaushik A."/>
        </authorList>
    </citation>
    <scope>NUCLEOTIDE SEQUENCE</scope>
    <source>
        <strain evidence="1">Type strain: AG8-Rh-89/</strain>
    </source>
</reference>
<organism evidence="1 2">
    <name type="scientific">Rhizoctonia solani</name>
    <dbReference type="NCBI Taxonomy" id="456999"/>
    <lineage>
        <taxon>Eukaryota</taxon>
        <taxon>Fungi</taxon>
        <taxon>Dikarya</taxon>
        <taxon>Basidiomycota</taxon>
        <taxon>Agaricomycotina</taxon>
        <taxon>Agaricomycetes</taxon>
        <taxon>Cantharellales</taxon>
        <taxon>Ceratobasidiaceae</taxon>
        <taxon>Rhizoctonia</taxon>
    </lineage>
</organism>
<dbReference type="EMBL" id="CAJMWZ010002323">
    <property type="protein sequence ID" value="CAE6453779.1"/>
    <property type="molecule type" value="Genomic_DNA"/>
</dbReference>
<accession>A0A8H3GJV8</accession>
<dbReference type="OrthoDB" id="3227768at2759"/>
<comment type="caution">
    <text evidence="1">The sequence shown here is derived from an EMBL/GenBank/DDBJ whole genome shotgun (WGS) entry which is preliminary data.</text>
</comment>
<protein>
    <submittedName>
        <fullName evidence="1">Uncharacterized protein</fullName>
    </submittedName>
</protein>
<evidence type="ECO:0000313" key="2">
    <source>
        <dbReference type="Proteomes" id="UP000663850"/>
    </source>
</evidence>
<gene>
    <name evidence="1" type="ORF">RDB_LOCUS43307</name>
</gene>
<dbReference type="AlphaFoldDB" id="A0A8H3GJV8"/>